<evidence type="ECO:0000256" key="1">
    <source>
        <dbReference type="ARBA" id="ARBA00000677"/>
    </source>
</evidence>
<proteinExistence type="inferred from homology"/>
<evidence type="ECO:0000259" key="7">
    <source>
        <dbReference type="Pfam" id="PF10502"/>
    </source>
</evidence>
<accession>A0ABW9QSG3</accession>
<evidence type="ECO:0000256" key="4">
    <source>
        <dbReference type="ARBA" id="ARBA00013208"/>
    </source>
</evidence>
<evidence type="ECO:0000256" key="5">
    <source>
        <dbReference type="ARBA" id="ARBA00022801"/>
    </source>
</evidence>
<keyword evidence="9" id="KW-1185">Reference proteome</keyword>
<dbReference type="GO" id="GO:0009003">
    <property type="term" value="F:signal peptidase activity"/>
    <property type="evidence" value="ECO:0007669"/>
    <property type="project" value="UniProtKB-EC"/>
</dbReference>
<dbReference type="Gene3D" id="2.10.109.10">
    <property type="entry name" value="Umud Fragment, subunit A"/>
    <property type="match status" value="1"/>
</dbReference>
<name>A0ABW9QSG3_9ACTN</name>
<dbReference type="PROSITE" id="PS00761">
    <property type="entry name" value="SPASE_I_3"/>
    <property type="match status" value="1"/>
</dbReference>
<dbReference type="InterPro" id="IPR019533">
    <property type="entry name" value="Peptidase_S26"/>
</dbReference>
<organism evidence="8 9">
    <name type="scientific">Acidiferrimicrobium australe</name>
    <dbReference type="NCBI Taxonomy" id="2664430"/>
    <lineage>
        <taxon>Bacteria</taxon>
        <taxon>Bacillati</taxon>
        <taxon>Actinomycetota</taxon>
        <taxon>Acidimicrobiia</taxon>
        <taxon>Acidimicrobiales</taxon>
        <taxon>Acidimicrobiaceae</taxon>
        <taxon>Acidiferrimicrobium</taxon>
    </lineage>
</organism>
<dbReference type="PRINTS" id="PR00727">
    <property type="entry name" value="LEADERPTASE"/>
</dbReference>
<dbReference type="InterPro" id="IPR000223">
    <property type="entry name" value="Pept_S26A_signal_pept_1"/>
</dbReference>
<feature type="domain" description="Peptidase S26" evidence="7">
    <location>
        <begin position="2"/>
        <end position="178"/>
    </location>
</feature>
<protein>
    <recommendedName>
        <fullName evidence="4 6">Signal peptidase I</fullName>
        <ecNumber evidence="4 6">3.4.21.89</ecNumber>
    </recommendedName>
</protein>
<feature type="non-terminal residue" evidence="8">
    <location>
        <position position="1"/>
    </location>
</feature>
<reference evidence="8 9" key="1">
    <citation type="submission" date="2019-11" db="EMBL/GenBank/DDBJ databases">
        <title>Acidiferrimicrobium australis gen. nov., sp. nov., an acidophilic and obligately heterotrophic, member of the Actinobacteria that catalyses dissimilatory oxido- reduction of iron isolated from metal-rich acidic water in Chile.</title>
        <authorList>
            <person name="Gonzalez D."/>
            <person name="Huber K."/>
            <person name="Hedrich S."/>
            <person name="Rojas-Villalobos C."/>
            <person name="Quatrini R."/>
            <person name="Dinamarca M.A."/>
            <person name="Schwarz A."/>
            <person name="Canales C."/>
            <person name="Nancucheo I."/>
        </authorList>
    </citation>
    <scope>NUCLEOTIDE SEQUENCE [LARGE SCALE GENOMIC DNA]</scope>
    <source>
        <strain evidence="8 9">USS-CCA1</strain>
    </source>
</reference>
<keyword evidence="5 6" id="KW-0378">Hydrolase</keyword>
<comment type="similarity">
    <text evidence="3 6">Belongs to the peptidase S26 family.</text>
</comment>
<evidence type="ECO:0000256" key="2">
    <source>
        <dbReference type="ARBA" id="ARBA00004401"/>
    </source>
</evidence>
<dbReference type="SUPFAM" id="SSF51306">
    <property type="entry name" value="LexA/Signal peptidase"/>
    <property type="match status" value="1"/>
</dbReference>
<comment type="caution">
    <text evidence="8">The sequence shown here is derived from an EMBL/GenBank/DDBJ whole genome shotgun (WGS) entry which is preliminary data.</text>
</comment>
<comment type="subcellular location">
    <subcellularLocation>
        <location evidence="2">Cell membrane</location>
        <topology evidence="2">Single-pass type II membrane protein</topology>
    </subcellularLocation>
    <subcellularLocation>
        <location evidence="6">Membrane</location>
        <topology evidence="6">Single-pass type II membrane protein</topology>
    </subcellularLocation>
</comment>
<dbReference type="PANTHER" id="PTHR43390">
    <property type="entry name" value="SIGNAL PEPTIDASE I"/>
    <property type="match status" value="1"/>
</dbReference>
<evidence type="ECO:0000256" key="6">
    <source>
        <dbReference type="RuleBase" id="RU362042"/>
    </source>
</evidence>
<dbReference type="Proteomes" id="UP000437736">
    <property type="component" value="Unassembled WGS sequence"/>
</dbReference>
<dbReference type="Pfam" id="PF10502">
    <property type="entry name" value="Peptidase_S26"/>
    <property type="match status" value="1"/>
</dbReference>
<evidence type="ECO:0000313" key="8">
    <source>
        <dbReference type="EMBL" id="MST32306.1"/>
    </source>
</evidence>
<comment type="catalytic activity">
    <reaction evidence="1 6">
        <text>Cleavage of hydrophobic, N-terminal signal or leader sequences from secreted and periplasmic proteins.</text>
        <dbReference type="EC" id="3.4.21.89"/>
    </reaction>
</comment>
<dbReference type="CDD" id="cd06530">
    <property type="entry name" value="S26_SPase_I"/>
    <property type="match status" value="1"/>
</dbReference>
<keyword evidence="6" id="KW-0645">Protease</keyword>
<dbReference type="PANTHER" id="PTHR43390:SF1">
    <property type="entry name" value="CHLOROPLAST PROCESSING PEPTIDASE"/>
    <property type="match status" value="1"/>
</dbReference>
<gene>
    <name evidence="8" type="primary">lepB</name>
    <name evidence="8" type="ORF">GHK86_06160</name>
</gene>
<dbReference type="InterPro" id="IPR036286">
    <property type="entry name" value="LexA/Signal_pep-like_sf"/>
</dbReference>
<dbReference type="NCBIfam" id="TIGR02227">
    <property type="entry name" value="sigpep_I_bact"/>
    <property type="match status" value="1"/>
</dbReference>
<dbReference type="InterPro" id="IPR019758">
    <property type="entry name" value="Pept_S26A_signal_pept_1_CS"/>
</dbReference>
<dbReference type="EC" id="3.4.21.89" evidence="4 6"/>
<sequence>VEWIVILAVALLAALVVKTWVLQAFVIPSGSMEPTIKIGDRVLVDKLAYDFKPVKAGNIIVFRKPATDITGGNIKDLIKRVVGLPGQTLRSGPHGEIYVDGRLLHQPWLSAAARRSPGPPICDPGPSYSHVDCVGSTLHLPKGEYFVMGDNRGDSDDSRYWGPVSSNLIVGQAFLRIWPPSRIHLF</sequence>
<evidence type="ECO:0000313" key="9">
    <source>
        <dbReference type="Proteomes" id="UP000437736"/>
    </source>
</evidence>
<dbReference type="EMBL" id="WJHE01000267">
    <property type="protein sequence ID" value="MST32306.1"/>
    <property type="molecule type" value="Genomic_DNA"/>
</dbReference>
<evidence type="ECO:0000256" key="3">
    <source>
        <dbReference type="ARBA" id="ARBA00009370"/>
    </source>
</evidence>